<dbReference type="Proteomes" id="UP001521184">
    <property type="component" value="Unassembled WGS sequence"/>
</dbReference>
<keyword evidence="3" id="KW-1185">Reference proteome</keyword>
<protein>
    <submittedName>
        <fullName evidence="2">Uncharacterized protein</fullName>
    </submittedName>
</protein>
<accession>A0ABR3U2X2</accession>
<keyword evidence="1" id="KW-0732">Signal</keyword>
<feature type="signal peptide" evidence="1">
    <location>
        <begin position="1"/>
        <end position="29"/>
    </location>
</feature>
<feature type="chain" id="PRO_5045557443" evidence="1">
    <location>
        <begin position="30"/>
        <end position="412"/>
    </location>
</feature>
<dbReference type="EMBL" id="JAKEKT020000005">
    <property type="protein sequence ID" value="KAL1650052.1"/>
    <property type="molecule type" value="Genomic_DNA"/>
</dbReference>
<evidence type="ECO:0000256" key="1">
    <source>
        <dbReference type="SAM" id="SignalP"/>
    </source>
</evidence>
<proteinExistence type="predicted"/>
<comment type="caution">
    <text evidence="2">The sequence shown here is derived from an EMBL/GenBank/DDBJ whole genome shotgun (WGS) entry which is preliminary data.</text>
</comment>
<name>A0ABR3U2X2_9PEZI</name>
<evidence type="ECO:0000313" key="3">
    <source>
        <dbReference type="Proteomes" id="UP001521184"/>
    </source>
</evidence>
<sequence>MLIKAGLLPFGLLWILLLFGLIVAPVANSRALAVDNNNSDVLVHALPNITKLMKKDVTHACDISACDIDEDLCRNDDEDGGDDYDENCDEDNLDDCPPEQDTMDFPAGGRREYDVHFPRNTHPLTIQAMNYPAVGKVLKSKNGRLVYPYAMKPENLQDCESTSVLAWPIRSFDPPENTVTEHILELQTISMWMTELSAGTLDTPSVNDACFLDYWNEQSLPSNVPKMQSGTFKTSRVPNDRVFEALGSFRNRGILLVADSQIWRDVAIISNERMAELADNAPRSDEDAGMALGMVLLPILVFDYLNNPETSKRMYDAADGVRDQLELIENNISECSGLAASWDVFLPKILKAMPKRTKLFIGNALTTVNRKMREAVDNDPGNADLKARWEAAQSIIDSLATAGGEKVKTPER</sequence>
<organism evidence="2 3">
    <name type="scientific">Diplodia intermedia</name>
    <dbReference type="NCBI Taxonomy" id="856260"/>
    <lineage>
        <taxon>Eukaryota</taxon>
        <taxon>Fungi</taxon>
        <taxon>Dikarya</taxon>
        <taxon>Ascomycota</taxon>
        <taxon>Pezizomycotina</taxon>
        <taxon>Dothideomycetes</taxon>
        <taxon>Dothideomycetes incertae sedis</taxon>
        <taxon>Botryosphaeriales</taxon>
        <taxon>Botryosphaeriaceae</taxon>
        <taxon>Diplodia</taxon>
    </lineage>
</organism>
<reference evidence="2 3" key="1">
    <citation type="journal article" date="2023" name="Plant Dis.">
        <title>First Report of Diplodia intermedia Causing Canker and Dieback Diseases on Apple Trees in Canada.</title>
        <authorList>
            <person name="Ellouze W."/>
            <person name="Ilyukhin E."/>
            <person name="Sulman M."/>
            <person name="Ali S."/>
        </authorList>
    </citation>
    <scope>NUCLEOTIDE SEQUENCE [LARGE SCALE GENOMIC DNA]</scope>
    <source>
        <strain evidence="2 3">M45-28</strain>
    </source>
</reference>
<gene>
    <name evidence="2" type="ORF">SLS58_001430</name>
</gene>
<evidence type="ECO:0000313" key="2">
    <source>
        <dbReference type="EMBL" id="KAL1650052.1"/>
    </source>
</evidence>